<proteinExistence type="predicted"/>
<feature type="region of interest" description="Disordered" evidence="1">
    <location>
        <begin position="63"/>
        <end position="346"/>
    </location>
</feature>
<sequence>MLNFVEHSAKSQRVGNLSLLGRAVFDANVMSRDSLLGAGERPARRSRPRAVFVEKVLKRLFPSPCGQEKSGPVTAASEQPAEQAATVEVTGSSVPMVPDGDTKVSPRRRFYTASLPPEGYIPAPPEPQGSPASEDTSSSDDVGGACRVSDEDLHARPKRRRARKHKSRKSLKNPNNDGAERAEVEKQQSLLPENLQPRHGDGPTISKNKRRKLKKQQQMKRKKAAGLLTAASGGNFTYQPEEGDSEWAAGLESDGEEDAEDHAEDHREDHAEDGPRVLGEGCEEDGARVFREDDGEDGGHVLGEDYGEDGTCVLGEDRTDTHEEDHREDHGEDDEDTSGEDVKNTNEKADDILNFLKSTQEIYFYDGMSRAAASTVFVEATQELFQRLGDHSVSRADVLLMHHMKTLLLLRDTESLQLALDRLPALCTLPPDHASVLSAFFNYWITHILPENHTD</sequence>
<dbReference type="InterPro" id="IPR026719">
    <property type="entry name" value="ERICH1"/>
</dbReference>
<dbReference type="Proteomes" id="UP000645828">
    <property type="component" value="Unassembled WGS sequence"/>
</dbReference>
<comment type="caution">
    <text evidence="2">The sequence shown here is derived from an EMBL/GenBank/DDBJ whole genome shotgun (WGS) entry which is preliminary data.</text>
</comment>
<evidence type="ECO:0000256" key="1">
    <source>
        <dbReference type="SAM" id="MobiDB-lite"/>
    </source>
</evidence>
<feature type="compositionally biased region" description="Polar residues" evidence="1">
    <location>
        <begin position="130"/>
        <end position="140"/>
    </location>
</feature>
<organism evidence="2 3">
    <name type="scientific">Nyctereutes procyonoides</name>
    <name type="common">Raccoon dog</name>
    <name type="synonym">Canis procyonoides</name>
    <dbReference type="NCBI Taxonomy" id="34880"/>
    <lineage>
        <taxon>Eukaryota</taxon>
        <taxon>Metazoa</taxon>
        <taxon>Chordata</taxon>
        <taxon>Craniata</taxon>
        <taxon>Vertebrata</taxon>
        <taxon>Euteleostomi</taxon>
        <taxon>Mammalia</taxon>
        <taxon>Eutheria</taxon>
        <taxon>Laurasiatheria</taxon>
        <taxon>Carnivora</taxon>
        <taxon>Caniformia</taxon>
        <taxon>Canidae</taxon>
        <taxon>Nyctereutes</taxon>
    </lineage>
</organism>
<gene>
    <name evidence="2" type="ORF">NYPRO_LOCUS19011</name>
</gene>
<feature type="compositionally biased region" description="Basic and acidic residues" evidence="1">
    <location>
        <begin position="315"/>
        <end position="330"/>
    </location>
</feature>
<evidence type="ECO:0000313" key="2">
    <source>
        <dbReference type="EMBL" id="CAD7686218.1"/>
    </source>
</evidence>
<feature type="compositionally biased region" description="Basic and acidic residues" evidence="1">
    <location>
        <begin position="285"/>
        <end position="303"/>
    </location>
</feature>
<dbReference type="EMBL" id="CAJHUB010000761">
    <property type="protein sequence ID" value="CAD7686218.1"/>
    <property type="molecule type" value="Genomic_DNA"/>
</dbReference>
<dbReference type="PANTHER" id="PTHR22444:SF1">
    <property type="entry name" value="GLUTAMATE-RICH PROTEIN 1"/>
    <property type="match status" value="1"/>
</dbReference>
<dbReference type="PANTHER" id="PTHR22444">
    <property type="entry name" value="GLUTAMATE-RICH PROTEIN 1"/>
    <property type="match status" value="1"/>
</dbReference>
<keyword evidence="3" id="KW-1185">Reference proteome</keyword>
<dbReference type="AlphaFoldDB" id="A0A811ZBV7"/>
<feature type="compositionally biased region" description="Basic residues" evidence="1">
    <location>
        <begin position="207"/>
        <end position="224"/>
    </location>
</feature>
<feature type="compositionally biased region" description="Acidic residues" evidence="1">
    <location>
        <begin position="253"/>
        <end position="262"/>
    </location>
</feature>
<name>A0A811ZBV7_NYCPR</name>
<accession>A0A811ZBV7</accession>
<feature type="compositionally biased region" description="Basic and acidic residues" evidence="1">
    <location>
        <begin position="263"/>
        <end position="275"/>
    </location>
</feature>
<feature type="compositionally biased region" description="Basic residues" evidence="1">
    <location>
        <begin position="156"/>
        <end position="171"/>
    </location>
</feature>
<reference evidence="2" key="1">
    <citation type="submission" date="2020-12" db="EMBL/GenBank/DDBJ databases">
        <authorList>
            <consortium name="Molecular Ecology Group"/>
        </authorList>
    </citation>
    <scope>NUCLEOTIDE SEQUENCE</scope>
    <source>
        <strain evidence="2">TBG_1078</strain>
    </source>
</reference>
<evidence type="ECO:0000313" key="3">
    <source>
        <dbReference type="Proteomes" id="UP000645828"/>
    </source>
</evidence>
<protein>
    <submittedName>
        <fullName evidence="2">(raccoon dog) hypothetical protein</fullName>
    </submittedName>
</protein>